<dbReference type="EMBL" id="JAKUDL010000007">
    <property type="protein sequence ID" value="MCH4296068.1"/>
    <property type="molecule type" value="Genomic_DNA"/>
</dbReference>
<evidence type="ECO:0000313" key="3">
    <source>
        <dbReference type="Proteomes" id="UP001297581"/>
    </source>
</evidence>
<comment type="caution">
    <text evidence="2">The sequence shown here is derived from an EMBL/GenBank/DDBJ whole genome shotgun (WGS) entry which is preliminary data.</text>
</comment>
<proteinExistence type="predicted"/>
<dbReference type="InterPro" id="IPR028098">
    <property type="entry name" value="Glyco_trans_4-like_N"/>
</dbReference>
<dbReference type="Pfam" id="PF13439">
    <property type="entry name" value="Glyco_transf_4"/>
    <property type="match status" value="1"/>
</dbReference>
<dbReference type="AlphaFoldDB" id="A0AAJ1BK06"/>
<name>A0AAJ1BK06_9GAMM</name>
<sequence>MSQRIAIVIDSLAGGGAERVMLTLAQTLIADGHRVEFITLEEDTEHQLPAGLKVHCCFGKGAGNYTGFWRLGSSAAKLGRLFASLTEADGEFDLILSNLDKSNLLMSRLSLPNLHFVVHNSIEEELHRQRKLGPLAYMSMLRAKKALSGKHLVTVSAGIAREIIEGKRIRPAATKVIYNPFDFDNLSEKAAQSAELPPGPYLIHVGRIAKQKRHDILLQALALTQSQIPLVLLCQNTKKALKLARRYGVEQRLILPGFQTNPYPWIREARMLVLSSDYEGLPTVLIEALALNTPVVSTDCPHGPNEILLGELAANLVPRRDPKALAAAIDKALVVDEVATLPAELSHKLQASQVAASYLALSSKG</sequence>
<organism evidence="2 3">
    <name type="scientific">Shewanella zhuhaiensis</name>
    <dbReference type="NCBI Taxonomy" id="2919576"/>
    <lineage>
        <taxon>Bacteria</taxon>
        <taxon>Pseudomonadati</taxon>
        <taxon>Pseudomonadota</taxon>
        <taxon>Gammaproteobacteria</taxon>
        <taxon>Alteromonadales</taxon>
        <taxon>Shewanellaceae</taxon>
        <taxon>Shewanella</taxon>
    </lineage>
</organism>
<dbReference type="RefSeq" id="WP_240592159.1">
    <property type="nucleotide sequence ID" value="NZ_JAKUDL010000007.1"/>
</dbReference>
<protein>
    <submittedName>
        <fullName evidence="2">Glycosyltransferase</fullName>
    </submittedName>
</protein>
<dbReference type="Pfam" id="PF13692">
    <property type="entry name" value="Glyco_trans_1_4"/>
    <property type="match status" value="1"/>
</dbReference>
<dbReference type="PANTHER" id="PTHR12526">
    <property type="entry name" value="GLYCOSYLTRANSFERASE"/>
    <property type="match status" value="1"/>
</dbReference>
<dbReference type="SUPFAM" id="SSF53756">
    <property type="entry name" value="UDP-Glycosyltransferase/glycogen phosphorylase"/>
    <property type="match status" value="1"/>
</dbReference>
<dbReference type="PANTHER" id="PTHR12526:SF638">
    <property type="entry name" value="SPORE COAT PROTEIN SA"/>
    <property type="match status" value="1"/>
</dbReference>
<dbReference type="Proteomes" id="UP001297581">
    <property type="component" value="Unassembled WGS sequence"/>
</dbReference>
<keyword evidence="3" id="KW-1185">Reference proteome</keyword>
<feature type="domain" description="Glycosyltransferase subfamily 4-like N-terminal" evidence="1">
    <location>
        <begin position="15"/>
        <end position="184"/>
    </location>
</feature>
<dbReference type="GO" id="GO:0016757">
    <property type="term" value="F:glycosyltransferase activity"/>
    <property type="evidence" value="ECO:0007669"/>
    <property type="project" value="TreeGrafter"/>
</dbReference>
<gene>
    <name evidence="2" type="ORF">MJ923_17300</name>
</gene>
<dbReference type="CDD" id="cd03811">
    <property type="entry name" value="GT4_GT28_WabH-like"/>
    <property type="match status" value="1"/>
</dbReference>
<evidence type="ECO:0000313" key="2">
    <source>
        <dbReference type="EMBL" id="MCH4296068.1"/>
    </source>
</evidence>
<evidence type="ECO:0000259" key="1">
    <source>
        <dbReference type="Pfam" id="PF13439"/>
    </source>
</evidence>
<dbReference type="Gene3D" id="3.40.50.2000">
    <property type="entry name" value="Glycogen Phosphorylase B"/>
    <property type="match status" value="2"/>
</dbReference>
<reference evidence="2 3" key="1">
    <citation type="submission" date="2022-02" db="EMBL/GenBank/DDBJ databases">
        <title>The genome sequence of Shewanella sp. 3B26.</title>
        <authorList>
            <person name="Du J."/>
        </authorList>
    </citation>
    <scope>NUCLEOTIDE SEQUENCE [LARGE SCALE GENOMIC DNA]</scope>
    <source>
        <strain evidence="2 3">3B26</strain>
    </source>
</reference>
<accession>A0AAJ1BK06</accession>